<gene>
    <name evidence="3" type="ORF">FRZ67_17915</name>
</gene>
<dbReference type="CDD" id="cd03801">
    <property type="entry name" value="GT4_PimA-like"/>
    <property type="match status" value="1"/>
</dbReference>
<organism evidence="3 4">
    <name type="scientific">Panacibacter ginsenosidivorans</name>
    <dbReference type="NCBI Taxonomy" id="1813871"/>
    <lineage>
        <taxon>Bacteria</taxon>
        <taxon>Pseudomonadati</taxon>
        <taxon>Bacteroidota</taxon>
        <taxon>Chitinophagia</taxon>
        <taxon>Chitinophagales</taxon>
        <taxon>Chitinophagaceae</taxon>
        <taxon>Panacibacter</taxon>
    </lineage>
</organism>
<proteinExistence type="predicted"/>
<dbReference type="Proteomes" id="UP000321533">
    <property type="component" value="Chromosome"/>
</dbReference>
<reference evidence="3 4" key="1">
    <citation type="journal article" date="2016" name="Int. J. Syst. Evol. Microbiol.">
        <title>Panacibacter ginsenosidivorans gen. nov., sp. nov., with ginsenoside converting activity isolated from soil of a ginseng field.</title>
        <authorList>
            <person name="Siddiqi M.Z."/>
            <person name="Muhammad Shafi S."/>
            <person name="Choi K.D."/>
            <person name="Im W.T."/>
        </authorList>
    </citation>
    <scope>NUCLEOTIDE SEQUENCE [LARGE SCALE GENOMIC DNA]</scope>
    <source>
        <strain evidence="3 4">Gsoil1550</strain>
    </source>
</reference>
<dbReference type="OrthoDB" id="9811239at2"/>
<dbReference type="PANTHER" id="PTHR46401:SF2">
    <property type="entry name" value="GLYCOSYLTRANSFERASE WBBK-RELATED"/>
    <property type="match status" value="1"/>
</dbReference>
<name>A0A5B8VC44_9BACT</name>
<feature type="domain" description="Glycosyl transferase family 1" evidence="2">
    <location>
        <begin position="210"/>
        <end position="366"/>
    </location>
</feature>
<dbReference type="RefSeq" id="WP_147191809.1">
    <property type="nucleotide sequence ID" value="NZ_CP042435.1"/>
</dbReference>
<dbReference type="EMBL" id="CP042435">
    <property type="protein sequence ID" value="QEC69097.1"/>
    <property type="molecule type" value="Genomic_DNA"/>
</dbReference>
<dbReference type="KEGG" id="pgin:FRZ67_17915"/>
<dbReference type="InterPro" id="IPR001296">
    <property type="entry name" value="Glyco_trans_1"/>
</dbReference>
<dbReference type="GO" id="GO:0016757">
    <property type="term" value="F:glycosyltransferase activity"/>
    <property type="evidence" value="ECO:0007669"/>
    <property type="project" value="InterPro"/>
</dbReference>
<evidence type="ECO:0000313" key="3">
    <source>
        <dbReference type="EMBL" id="QEC69097.1"/>
    </source>
</evidence>
<evidence type="ECO:0000313" key="4">
    <source>
        <dbReference type="Proteomes" id="UP000321533"/>
    </source>
</evidence>
<evidence type="ECO:0000259" key="2">
    <source>
        <dbReference type="Pfam" id="PF00534"/>
    </source>
</evidence>
<dbReference type="Gene3D" id="3.40.50.2000">
    <property type="entry name" value="Glycogen Phosphorylase B"/>
    <property type="match status" value="1"/>
</dbReference>
<dbReference type="AlphaFoldDB" id="A0A5B8VC44"/>
<sequence>MENKFKRLAIISDCVHMRNEDGMAVTENHIYCRQIQELSKHFEHTVIVCPFVAFTNESVTSVYTLPFIDFIELPNAGGNTISDKWKLIRTIPTWISAFKKAKRVSDIIFLRMPNNLSIPGFFYFKFKRAKTFAVYTGTWDNYTNEPLTYRFQKWLLKKFFEGPVWIYVNKKPADHHLLKGYSPSYSEAEWMEETEQVAKRIAEYEHTEIERPVFITVGALVPNKNQQYILETCKRLRDNGFSFYWYIVGDGYLKENYATFIEENVLQHHVCLAGKKTYTELRDLYRKANFLVQATYVEGFGKAPIEGMFHGVIPLLSKTAMAEEMTGDGNRGFIFDTSDEHSLEQVIKRAMTARDRFNDIITNGREYVKSQTIQSWSACIINNINSYFK</sequence>
<keyword evidence="4" id="KW-1185">Reference proteome</keyword>
<keyword evidence="1 3" id="KW-0808">Transferase</keyword>
<dbReference type="SUPFAM" id="SSF53756">
    <property type="entry name" value="UDP-Glycosyltransferase/glycogen phosphorylase"/>
    <property type="match status" value="1"/>
</dbReference>
<accession>A0A5B8VC44</accession>
<dbReference type="Pfam" id="PF00534">
    <property type="entry name" value="Glycos_transf_1"/>
    <property type="match status" value="1"/>
</dbReference>
<dbReference type="PANTHER" id="PTHR46401">
    <property type="entry name" value="GLYCOSYLTRANSFERASE WBBK-RELATED"/>
    <property type="match status" value="1"/>
</dbReference>
<protein>
    <submittedName>
        <fullName evidence="3">Glycosyltransferase</fullName>
    </submittedName>
</protein>
<evidence type="ECO:0000256" key="1">
    <source>
        <dbReference type="ARBA" id="ARBA00022679"/>
    </source>
</evidence>